<feature type="region of interest" description="Disordered" evidence="9">
    <location>
        <begin position="319"/>
        <end position="347"/>
    </location>
</feature>
<dbReference type="GO" id="GO:0140664">
    <property type="term" value="F:ATP-dependent DNA damage sensor activity"/>
    <property type="evidence" value="ECO:0007669"/>
    <property type="project" value="InterPro"/>
</dbReference>
<name>A0A2M8QFG4_9CHLR</name>
<dbReference type="InterPro" id="IPR027417">
    <property type="entry name" value="P-loop_NTPase"/>
</dbReference>
<comment type="similarity">
    <text evidence="7">Belongs to the DNA mismatch repair MutS family. MutS2 subfamily.</text>
</comment>
<dbReference type="InterPro" id="IPR046893">
    <property type="entry name" value="MSSS"/>
</dbReference>
<dbReference type="GO" id="GO:0016887">
    <property type="term" value="F:ATP hydrolysis activity"/>
    <property type="evidence" value="ECO:0007669"/>
    <property type="project" value="InterPro"/>
</dbReference>
<dbReference type="SUPFAM" id="SSF160443">
    <property type="entry name" value="SMR domain-like"/>
    <property type="match status" value="1"/>
</dbReference>
<dbReference type="GO" id="GO:0019843">
    <property type="term" value="F:rRNA binding"/>
    <property type="evidence" value="ECO:0007669"/>
    <property type="project" value="UniProtKB-UniRule"/>
</dbReference>
<feature type="domain" description="Smr" evidence="10">
    <location>
        <begin position="756"/>
        <end position="831"/>
    </location>
</feature>
<dbReference type="Pfam" id="PF20297">
    <property type="entry name" value="MSSS"/>
    <property type="match status" value="1"/>
</dbReference>
<feature type="binding site" evidence="7">
    <location>
        <begin position="382"/>
        <end position="389"/>
    </location>
    <ligand>
        <name>ATP</name>
        <dbReference type="ChEBI" id="CHEBI:30616"/>
    </ligand>
</feature>
<keyword evidence="5 7" id="KW-0694">RNA-binding</keyword>
<accession>A0A2M8QFG4</accession>
<dbReference type="CDD" id="cd06503">
    <property type="entry name" value="ATP-synt_Fo_b"/>
    <property type="match status" value="1"/>
</dbReference>
<dbReference type="HAMAP" id="MF_00092">
    <property type="entry name" value="MutS2"/>
    <property type="match status" value="1"/>
</dbReference>
<dbReference type="Gene3D" id="3.40.50.300">
    <property type="entry name" value="P-loop containing nucleotide triphosphate hydrolases"/>
    <property type="match status" value="1"/>
</dbReference>
<evidence type="ECO:0000256" key="1">
    <source>
        <dbReference type="ARBA" id="ARBA00022730"/>
    </source>
</evidence>
<evidence type="ECO:0000259" key="10">
    <source>
        <dbReference type="PROSITE" id="PS50828"/>
    </source>
</evidence>
<keyword evidence="4 7" id="KW-0067">ATP-binding</keyword>
<sequence length="833" mass="90895">MRRHCSTARAGKRELSAERRRQSGRQCYNLDVIAKHLHTLELPKILDRLATYCSFSASAALARALEPATDPVEVERRLAETTEARDVLGKNDQLGIGGARDVREAARLAARGGVLEPQALLEIRDTLLSGRNIQRALSRLGEPHPHLTAIVHAIEPNGALIAEIDRCIDDRGEVRDTASPDLAAIRRAVRTAHDRLLAKLQRMVSDLSNAPYLQEALITQRNGRYVIPVKADFKGRIPGIVHDQSASGMTLFIEPLATLELNNEWRELQLAEAREVRRVLTALSGWVGAEADSITRTVEAIARFDLALAKAKYAEATRSVKPQIDNRRGTDGQGDRPHEGESGLSGPRITILQARHPLLNPDAVTPIDVMLPEGVRILVITGPNTGGKTVALKTIGLLALMAQCGLHIPCAQARLPVFEAVYADIGDEQSIEQSLSTFSAHLTNLRGFLERVNERALVLLDELGAGTDPAEGAALARAILEHLLQTGAVCVVATHYPELKAWASLTPGAANANVAFDYETLRPLYQLSIGLPGRSNAFAIAQRLGMPEAIVSAARRYLDANVARAEDMLAEIARLQQQTERALEAARKSQREAEANAERIRARLNAIEDERKAVIAQAREEARRETEQLRAEVRRLHNRIVAAGGPLDEVKRIKQAVEQLAEAAAARAPQPAPREPLRKDAIQAGDTVRIRSLGVTAEVNAVDGEEADVQIGRMHTRVRLNDLERISAGELLHKTQREARDEVVSLPRVPPPPLELDLRGLTTEEGVARVQDYLDRAARAGLPFVRLIHGKGTGVLRRAIRDAIKADPAVQSFETGLEGEGGDGVTVVRLKAM</sequence>
<dbReference type="GO" id="GO:0005524">
    <property type="term" value="F:ATP binding"/>
    <property type="evidence" value="ECO:0007669"/>
    <property type="project" value="UniProtKB-UniRule"/>
</dbReference>
<dbReference type="PANTHER" id="PTHR48466">
    <property type="entry name" value="OS10G0509000 PROTEIN-RELATED"/>
    <property type="match status" value="1"/>
</dbReference>
<keyword evidence="8" id="KW-0175">Coiled coil</keyword>
<dbReference type="EMBL" id="PGTN01000012">
    <property type="protein sequence ID" value="PJF48531.1"/>
    <property type="molecule type" value="Genomic_DNA"/>
</dbReference>
<dbReference type="SMART" id="SM00533">
    <property type="entry name" value="MUTSd"/>
    <property type="match status" value="1"/>
</dbReference>
<dbReference type="Pfam" id="PF01713">
    <property type="entry name" value="Smr"/>
    <property type="match status" value="1"/>
</dbReference>
<keyword evidence="7 11" id="KW-0255">Endonuclease</keyword>
<dbReference type="GO" id="GO:0006298">
    <property type="term" value="P:mismatch repair"/>
    <property type="evidence" value="ECO:0007669"/>
    <property type="project" value="InterPro"/>
</dbReference>
<gene>
    <name evidence="7" type="primary">mutS2</name>
    <name evidence="7" type="synonym">rqcU</name>
    <name evidence="11" type="ORF">CUN48_03090</name>
</gene>
<evidence type="ECO:0000256" key="3">
    <source>
        <dbReference type="ARBA" id="ARBA00022801"/>
    </source>
</evidence>
<dbReference type="InterPro" id="IPR002625">
    <property type="entry name" value="Smr_dom"/>
</dbReference>
<dbReference type="GO" id="GO:0030983">
    <property type="term" value="F:mismatched DNA binding"/>
    <property type="evidence" value="ECO:0007669"/>
    <property type="project" value="InterPro"/>
</dbReference>
<keyword evidence="7" id="KW-0540">Nuclease</keyword>
<dbReference type="InterPro" id="IPR036187">
    <property type="entry name" value="DNA_mismatch_repair_MutS_sf"/>
</dbReference>
<evidence type="ECO:0000256" key="6">
    <source>
        <dbReference type="ARBA" id="ARBA00023125"/>
    </source>
</evidence>
<evidence type="ECO:0000313" key="11">
    <source>
        <dbReference type="EMBL" id="PJF48531.1"/>
    </source>
</evidence>
<keyword evidence="6 7" id="KW-0238">DNA-binding</keyword>
<dbReference type="NCBIfam" id="TIGR01069">
    <property type="entry name" value="mutS2"/>
    <property type="match status" value="1"/>
</dbReference>
<dbReference type="InterPro" id="IPR045076">
    <property type="entry name" value="MutS"/>
</dbReference>
<dbReference type="InterPro" id="IPR007696">
    <property type="entry name" value="DNA_mismatch_repair_MutS_core"/>
</dbReference>
<comment type="caution">
    <text evidence="11">The sequence shown here is derived from an EMBL/GenBank/DDBJ whole genome shotgun (WGS) entry which is preliminary data.</text>
</comment>
<keyword evidence="3 7" id="KW-0378">Hydrolase</keyword>
<dbReference type="GO" id="GO:0072344">
    <property type="term" value="P:rescue of stalled ribosome"/>
    <property type="evidence" value="ECO:0007669"/>
    <property type="project" value="UniProtKB-UniRule"/>
</dbReference>
<evidence type="ECO:0000256" key="4">
    <source>
        <dbReference type="ARBA" id="ARBA00022840"/>
    </source>
</evidence>
<comment type="function">
    <text evidence="7">Endonuclease that is involved in the suppression of homologous recombination and thus may have a key role in the control of bacterial genetic diversity.</text>
</comment>
<dbReference type="SUPFAM" id="SSF52540">
    <property type="entry name" value="P-loop containing nucleoside triphosphate hydrolases"/>
    <property type="match status" value="1"/>
</dbReference>
<evidence type="ECO:0000256" key="8">
    <source>
        <dbReference type="SAM" id="Coils"/>
    </source>
</evidence>
<dbReference type="Proteomes" id="UP000230790">
    <property type="component" value="Unassembled WGS sequence"/>
</dbReference>
<protein>
    <recommendedName>
        <fullName evidence="7">Endonuclease MutS2</fullName>
        <ecNumber evidence="7">3.1.-.-</ecNumber>
    </recommendedName>
    <alternativeName>
        <fullName evidence="7">Ribosome-associated protein quality control-upstream factor</fullName>
        <shortName evidence="7">RQC-upstream factor</shortName>
        <shortName evidence="7">RqcU</shortName>
        <ecNumber evidence="7">3.6.4.-</ecNumber>
    </alternativeName>
</protein>
<evidence type="ECO:0000256" key="7">
    <source>
        <dbReference type="HAMAP-Rule" id="MF_00092"/>
    </source>
</evidence>
<dbReference type="SMART" id="SM00463">
    <property type="entry name" value="SMR"/>
    <property type="match status" value="1"/>
</dbReference>
<dbReference type="SMART" id="SM00534">
    <property type="entry name" value="MUTSac"/>
    <property type="match status" value="1"/>
</dbReference>
<dbReference type="AlphaFoldDB" id="A0A2M8QFG4"/>
<dbReference type="InterPro" id="IPR000432">
    <property type="entry name" value="DNA_mismatch_repair_MutS_C"/>
</dbReference>
<organism evidence="11 12">
    <name type="scientific">Candidatus Thermofonsia Clade 3 bacterium</name>
    <dbReference type="NCBI Taxonomy" id="2364212"/>
    <lineage>
        <taxon>Bacteria</taxon>
        <taxon>Bacillati</taxon>
        <taxon>Chloroflexota</taxon>
        <taxon>Candidatus Thermofontia</taxon>
        <taxon>Candidatus Thermofonsia Clade 3</taxon>
    </lineage>
</organism>
<reference evidence="11 12" key="1">
    <citation type="submission" date="2017-11" db="EMBL/GenBank/DDBJ databases">
        <title>Evolution of Phototrophy in the Chloroflexi Phylum Driven by Horizontal Gene Transfer.</title>
        <authorList>
            <person name="Ward L.M."/>
            <person name="Hemp J."/>
            <person name="Shih P.M."/>
            <person name="Mcglynn S.E."/>
            <person name="Fischer W."/>
        </authorList>
    </citation>
    <scope>NUCLEOTIDE SEQUENCE [LARGE SCALE GENOMIC DNA]</scope>
    <source>
        <strain evidence="11">JP3_7</strain>
    </source>
</reference>
<evidence type="ECO:0000256" key="9">
    <source>
        <dbReference type="SAM" id="MobiDB-lite"/>
    </source>
</evidence>
<keyword evidence="2 7" id="KW-0547">Nucleotide-binding</keyword>
<dbReference type="GO" id="GO:0045910">
    <property type="term" value="P:negative regulation of DNA recombination"/>
    <property type="evidence" value="ECO:0007669"/>
    <property type="project" value="InterPro"/>
</dbReference>
<feature type="compositionally biased region" description="Basic and acidic residues" evidence="9">
    <location>
        <begin position="324"/>
        <end position="341"/>
    </location>
</feature>
<comment type="function">
    <text evidence="7">Acts as a ribosome collision sensor, splitting the ribosome into its 2 subunits. Detects stalled/collided 70S ribosomes which it binds and splits by an ATP-hydrolysis driven conformational change. Acts upstream of the ribosome quality control system (RQC), a ribosome-associated complex that mediates the extraction of incompletely synthesized nascent chains from stalled ribosomes and their subsequent degradation. Probably generates substrates for RQC.</text>
</comment>
<dbReference type="FunFam" id="3.40.50.300:FF:000830">
    <property type="entry name" value="Endonuclease MutS2"/>
    <property type="match status" value="1"/>
</dbReference>
<dbReference type="EC" id="3.6.4.-" evidence="7"/>
<evidence type="ECO:0000313" key="12">
    <source>
        <dbReference type="Proteomes" id="UP000230790"/>
    </source>
</evidence>
<comment type="subunit">
    <text evidence="7">Homodimer. Binds to stalled ribosomes, contacting rRNA.</text>
</comment>
<dbReference type="InterPro" id="IPR005747">
    <property type="entry name" value="MutS2"/>
</dbReference>
<dbReference type="GO" id="GO:0004519">
    <property type="term" value="F:endonuclease activity"/>
    <property type="evidence" value="ECO:0007669"/>
    <property type="project" value="UniProtKB-UniRule"/>
</dbReference>
<dbReference type="PIRSF" id="PIRSF005814">
    <property type="entry name" value="MutS_YshD"/>
    <property type="match status" value="1"/>
</dbReference>
<dbReference type="SUPFAM" id="SSF48334">
    <property type="entry name" value="DNA repair protein MutS, domain III"/>
    <property type="match status" value="1"/>
</dbReference>
<dbReference type="EC" id="3.1.-.-" evidence="7"/>
<proteinExistence type="inferred from homology"/>
<keyword evidence="1 7" id="KW-0699">rRNA-binding</keyword>
<dbReference type="CDD" id="cd03280">
    <property type="entry name" value="ABC_MutS2"/>
    <property type="match status" value="1"/>
</dbReference>
<dbReference type="Pfam" id="PF00488">
    <property type="entry name" value="MutS_V"/>
    <property type="match status" value="1"/>
</dbReference>
<evidence type="ECO:0000256" key="2">
    <source>
        <dbReference type="ARBA" id="ARBA00022741"/>
    </source>
</evidence>
<feature type="coiled-coil region" evidence="8">
    <location>
        <begin position="558"/>
        <end position="667"/>
    </location>
</feature>
<dbReference type="GO" id="GO:0043023">
    <property type="term" value="F:ribosomal large subunit binding"/>
    <property type="evidence" value="ECO:0007669"/>
    <property type="project" value="UniProtKB-UniRule"/>
</dbReference>
<dbReference type="PROSITE" id="PS00486">
    <property type="entry name" value="DNA_MISMATCH_REPAIR_2"/>
    <property type="match status" value="1"/>
</dbReference>
<dbReference type="PROSITE" id="PS50828">
    <property type="entry name" value="SMR"/>
    <property type="match status" value="1"/>
</dbReference>
<dbReference type="PANTHER" id="PTHR48466:SF2">
    <property type="entry name" value="OS10G0509000 PROTEIN"/>
    <property type="match status" value="1"/>
</dbReference>
<dbReference type="Gene3D" id="3.30.1370.110">
    <property type="match status" value="1"/>
</dbReference>
<dbReference type="InterPro" id="IPR036063">
    <property type="entry name" value="Smr_dom_sf"/>
</dbReference>
<evidence type="ECO:0000256" key="5">
    <source>
        <dbReference type="ARBA" id="ARBA00022884"/>
    </source>
</evidence>